<dbReference type="EMBL" id="CP158568">
    <property type="protein sequence ID" value="XBY42904.1"/>
    <property type="molecule type" value="Genomic_DNA"/>
</dbReference>
<dbReference type="Pfam" id="PF20057">
    <property type="entry name" value="DUF6456"/>
    <property type="match status" value="1"/>
</dbReference>
<feature type="domain" description="DUF6456" evidence="2">
    <location>
        <begin position="159"/>
        <end position="206"/>
    </location>
</feature>
<accession>A0AAU7X444</accession>
<dbReference type="InterPro" id="IPR045599">
    <property type="entry name" value="DUF6456"/>
</dbReference>
<name>A0AAU7X444_9HYPH</name>
<evidence type="ECO:0000259" key="2">
    <source>
        <dbReference type="Pfam" id="PF20057"/>
    </source>
</evidence>
<organism evidence="3">
    <name type="scientific">Methyloraptor flagellatus</name>
    <dbReference type="NCBI Taxonomy" id="3162530"/>
    <lineage>
        <taxon>Bacteria</taxon>
        <taxon>Pseudomonadati</taxon>
        <taxon>Pseudomonadota</taxon>
        <taxon>Alphaproteobacteria</taxon>
        <taxon>Hyphomicrobiales</taxon>
        <taxon>Ancalomicrobiaceae</taxon>
        <taxon>Methyloraptor</taxon>
    </lineage>
</organism>
<evidence type="ECO:0000256" key="1">
    <source>
        <dbReference type="SAM" id="MobiDB-lite"/>
    </source>
</evidence>
<protein>
    <submittedName>
        <fullName evidence="3">DUF6456 domain-containing protein</fullName>
    </submittedName>
</protein>
<feature type="compositionally biased region" description="Gly residues" evidence="1">
    <location>
        <begin position="208"/>
        <end position="220"/>
    </location>
</feature>
<feature type="region of interest" description="Disordered" evidence="1">
    <location>
        <begin position="201"/>
        <end position="220"/>
    </location>
</feature>
<sequence>MSGDKTLRADPADRLLGAIAAGDARIDRSGDKPVLVVVTAAGLRRSGLDEALLGALVRADLVRLDGERLTPTAAGRARLARNRRPHLGFRAQHGDVVAVGPDAVDRAAEEVDASRVPGDAEALGARASGLGAGRRSRVAARQRRAEDPARAMSATIAHIDLAESPLGWLARRGHLAAAEIQAGERLRGDFTRARMMPTVTSNWSDGRVAGGKGGAGGSPI</sequence>
<dbReference type="RefSeq" id="WP_407048007.1">
    <property type="nucleotide sequence ID" value="NZ_CP158568.1"/>
</dbReference>
<evidence type="ECO:0000313" key="3">
    <source>
        <dbReference type="EMBL" id="XBY42904.1"/>
    </source>
</evidence>
<gene>
    <name evidence="3" type="ORF">ABS361_12355</name>
</gene>
<dbReference type="KEGG" id="mflg:ABS361_12355"/>
<proteinExistence type="predicted"/>
<reference evidence="3" key="1">
    <citation type="submission" date="2024-06" db="EMBL/GenBank/DDBJ databases">
        <title>Methylostella associata gen. nov., sp. nov., a novel Ancalomicrobiaceae-affiliated facultatively methylotrophic bacteria that feed on methanotrophs of the genus Methylococcus.</title>
        <authorList>
            <person name="Saltykova V."/>
            <person name="Danilova O.V."/>
            <person name="Oshkin I.Y."/>
            <person name="Belova S.E."/>
            <person name="Pimenov N.V."/>
            <person name="Dedysh S.N."/>
        </authorList>
    </citation>
    <scope>NUCLEOTIDE SEQUENCE</scope>
    <source>
        <strain evidence="3">S20</strain>
    </source>
</reference>
<dbReference type="AlphaFoldDB" id="A0AAU7X444"/>